<dbReference type="AlphaFoldDB" id="A0A4R4XPM0"/>
<keyword evidence="2" id="KW-1185">Reference proteome</keyword>
<dbReference type="Proteomes" id="UP000294947">
    <property type="component" value="Unassembled WGS sequence"/>
</dbReference>
<protein>
    <recommendedName>
        <fullName evidence="3">Histidine kinase</fullName>
    </recommendedName>
</protein>
<sequence>MPEIMGRITGLGRLLPGWLRAPSRGTAEYRYELERKLHDGPAEGLSALAIELALISATAGDRQLAVRIAEMGGNVCQLVDRLRLLRTVHRPSIGQSRGPGCTLILGCGGAVLVSPKTRIGLVVLGDVTAFGFTCVWLGVSVKVVRSGLEEAVQQTDG</sequence>
<comment type="caution">
    <text evidence="1">The sequence shown here is derived from an EMBL/GenBank/DDBJ whole genome shotgun (WGS) entry which is preliminary data.</text>
</comment>
<evidence type="ECO:0000313" key="2">
    <source>
        <dbReference type="Proteomes" id="UP000294947"/>
    </source>
</evidence>
<evidence type="ECO:0008006" key="3">
    <source>
        <dbReference type="Google" id="ProtNLM"/>
    </source>
</evidence>
<reference evidence="1 2" key="1">
    <citation type="submission" date="2019-03" db="EMBL/GenBank/DDBJ databases">
        <title>Draft genome sequences of novel Actinobacteria.</title>
        <authorList>
            <person name="Sahin N."/>
            <person name="Ay H."/>
            <person name="Saygin H."/>
        </authorList>
    </citation>
    <scope>NUCLEOTIDE SEQUENCE [LARGE SCALE GENOMIC DNA]</scope>
    <source>
        <strain evidence="1 2">7K502</strain>
    </source>
</reference>
<accession>A0A4R4XPM0</accession>
<name>A0A4R4XPM0_9PSEU</name>
<evidence type="ECO:0000313" key="1">
    <source>
        <dbReference type="EMBL" id="TDD33060.1"/>
    </source>
</evidence>
<proteinExistence type="predicted"/>
<dbReference type="EMBL" id="SMKW01000177">
    <property type="protein sequence ID" value="TDD33060.1"/>
    <property type="molecule type" value="Genomic_DNA"/>
</dbReference>
<organism evidence="1 2">
    <name type="scientific">Saccharopolyspora elongata</name>
    <dbReference type="NCBI Taxonomy" id="2530387"/>
    <lineage>
        <taxon>Bacteria</taxon>
        <taxon>Bacillati</taxon>
        <taxon>Actinomycetota</taxon>
        <taxon>Actinomycetes</taxon>
        <taxon>Pseudonocardiales</taxon>
        <taxon>Pseudonocardiaceae</taxon>
        <taxon>Saccharopolyspora</taxon>
    </lineage>
</organism>
<gene>
    <name evidence="1" type="ORF">E1288_45865</name>
</gene>